<comment type="caution">
    <text evidence="2">The sequence shown here is derived from an EMBL/GenBank/DDBJ whole genome shotgun (WGS) entry which is preliminary data.</text>
</comment>
<evidence type="ECO:0008006" key="4">
    <source>
        <dbReference type="Google" id="ProtNLM"/>
    </source>
</evidence>
<dbReference type="EMBL" id="JAHRIM010071339">
    <property type="protein sequence ID" value="MEQ2273251.1"/>
    <property type="molecule type" value="Genomic_DNA"/>
</dbReference>
<accession>A0ABV0WUG9</accession>
<feature type="transmembrane region" description="Helical" evidence="1">
    <location>
        <begin position="6"/>
        <end position="24"/>
    </location>
</feature>
<keyword evidence="1" id="KW-1133">Transmembrane helix</keyword>
<organism evidence="2 3">
    <name type="scientific">Xenotaenia resolanae</name>
    <dbReference type="NCBI Taxonomy" id="208358"/>
    <lineage>
        <taxon>Eukaryota</taxon>
        <taxon>Metazoa</taxon>
        <taxon>Chordata</taxon>
        <taxon>Craniata</taxon>
        <taxon>Vertebrata</taxon>
        <taxon>Euteleostomi</taxon>
        <taxon>Actinopterygii</taxon>
        <taxon>Neopterygii</taxon>
        <taxon>Teleostei</taxon>
        <taxon>Neoteleostei</taxon>
        <taxon>Acanthomorphata</taxon>
        <taxon>Ovalentaria</taxon>
        <taxon>Atherinomorphae</taxon>
        <taxon>Cyprinodontiformes</taxon>
        <taxon>Goodeidae</taxon>
        <taxon>Xenotaenia</taxon>
    </lineage>
</organism>
<gene>
    <name evidence="2" type="ORF">XENORESO_001660</name>
</gene>
<dbReference type="Proteomes" id="UP001444071">
    <property type="component" value="Unassembled WGS sequence"/>
</dbReference>
<reference evidence="2 3" key="1">
    <citation type="submission" date="2021-06" db="EMBL/GenBank/DDBJ databases">
        <authorList>
            <person name="Palmer J.M."/>
        </authorList>
    </citation>
    <scope>NUCLEOTIDE SEQUENCE [LARGE SCALE GENOMIC DNA]</scope>
    <source>
        <strain evidence="2 3">XR_2019</strain>
        <tissue evidence="2">Muscle</tissue>
    </source>
</reference>
<keyword evidence="3" id="KW-1185">Reference proteome</keyword>
<sequence length="110" mass="12828">MSQKFLQYFYIMFFPYHLMYFVKCTSAPKHPHMMHPPPYYTVELVFSGFQGSPFYLLHVTISATVPFVRHQTCRQDKWVCCPGPRIGEVDLVCSVKARSEQTKAMQEGRA</sequence>
<proteinExistence type="predicted"/>
<keyword evidence="1" id="KW-0472">Membrane</keyword>
<evidence type="ECO:0000313" key="3">
    <source>
        <dbReference type="Proteomes" id="UP001444071"/>
    </source>
</evidence>
<name>A0ABV0WUG9_9TELE</name>
<evidence type="ECO:0000256" key="1">
    <source>
        <dbReference type="SAM" id="Phobius"/>
    </source>
</evidence>
<evidence type="ECO:0000313" key="2">
    <source>
        <dbReference type="EMBL" id="MEQ2273251.1"/>
    </source>
</evidence>
<protein>
    <recommendedName>
        <fullName evidence="4">Secreted protein</fullName>
    </recommendedName>
</protein>
<keyword evidence="1" id="KW-0812">Transmembrane</keyword>